<evidence type="ECO:0000313" key="2">
    <source>
        <dbReference type="Proteomes" id="UP000248021"/>
    </source>
</evidence>
<dbReference type="AlphaFoldDB" id="A0A2V3U6I7"/>
<dbReference type="InterPro" id="IPR007485">
    <property type="entry name" value="LPS_assembly_LptE"/>
</dbReference>
<proteinExistence type="predicted"/>
<dbReference type="Pfam" id="PF04390">
    <property type="entry name" value="LptE"/>
    <property type="match status" value="1"/>
</dbReference>
<dbReference type="Proteomes" id="UP000248021">
    <property type="component" value="Unassembled WGS sequence"/>
</dbReference>
<dbReference type="PROSITE" id="PS51257">
    <property type="entry name" value="PROKAR_LIPOPROTEIN"/>
    <property type="match status" value="1"/>
</dbReference>
<comment type="caution">
    <text evidence="1">The sequence shown here is derived from an EMBL/GenBank/DDBJ whole genome shotgun (WGS) entry which is preliminary data.</text>
</comment>
<dbReference type="Gene3D" id="3.30.160.150">
    <property type="entry name" value="Lipoprotein like domain"/>
    <property type="match status" value="1"/>
</dbReference>
<keyword evidence="1" id="KW-0449">Lipoprotein</keyword>
<dbReference type="EMBL" id="QJJK01000005">
    <property type="protein sequence ID" value="PXW58821.1"/>
    <property type="molecule type" value="Genomic_DNA"/>
</dbReference>
<sequence length="185" mass="19498">MSSPDVKRRAPLLPVVLTLAIAVSLGGCFRPLYGTTSAGTSVRSDLAAIEVAPMAAGVGQERMAHYLRNDVVFALSGGAPPGDKRYRLELTASERVQTAIVDSSTGNAQSATLIGTANYILRPYAGGDPIFTGKAVASASYDRSPQRFASLRAARSAEILVSRQLAEQIKTQLAARLTNRQVAGH</sequence>
<dbReference type="RefSeq" id="WP_110374894.1">
    <property type="nucleotide sequence ID" value="NZ_JAHBRY010000001.1"/>
</dbReference>
<dbReference type="GO" id="GO:0019867">
    <property type="term" value="C:outer membrane"/>
    <property type="evidence" value="ECO:0007669"/>
    <property type="project" value="InterPro"/>
</dbReference>
<dbReference type="GO" id="GO:0043165">
    <property type="term" value="P:Gram-negative-bacterium-type cell outer membrane assembly"/>
    <property type="evidence" value="ECO:0007669"/>
    <property type="project" value="InterPro"/>
</dbReference>
<keyword evidence="2" id="KW-1185">Reference proteome</keyword>
<name>A0A2V3U6I7_9HYPH</name>
<protein>
    <submittedName>
        <fullName evidence="1">LPS-assembly lipoprotein</fullName>
    </submittedName>
</protein>
<gene>
    <name evidence="1" type="ORF">C7450_105169</name>
</gene>
<reference evidence="1 2" key="1">
    <citation type="submission" date="2018-05" db="EMBL/GenBank/DDBJ databases">
        <title>Genomic Encyclopedia of Type Strains, Phase IV (KMG-IV): sequencing the most valuable type-strain genomes for metagenomic binning, comparative biology and taxonomic classification.</title>
        <authorList>
            <person name="Goeker M."/>
        </authorList>
    </citation>
    <scope>NUCLEOTIDE SEQUENCE [LARGE SCALE GENOMIC DNA]</scope>
    <source>
        <strain evidence="1 2">DSM 6462</strain>
    </source>
</reference>
<evidence type="ECO:0000313" key="1">
    <source>
        <dbReference type="EMBL" id="PXW58821.1"/>
    </source>
</evidence>
<accession>A0A2V3U6I7</accession>
<organism evidence="1 2">
    <name type="scientific">Chelatococcus asaccharovorans</name>
    <dbReference type="NCBI Taxonomy" id="28210"/>
    <lineage>
        <taxon>Bacteria</taxon>
        <taxon>Pseudomonadati</taxon>
        <taxon>Pseudomonadota</taxon>
        <taxon>Alphaproteobacteria</taxon>
        <taxon>Hyphomicrobiales</taxon>
        <taxon>Chelatococcaceae</taxon>
        <taxon>Chelatococcus</taxon>
    </lineage>
</organism>
<dbReference type="OrthoDB" id="7678210at2"/>